<organism evidence="3 4">
    <name type="scientific">Dictyostelium purpureum</name>
    <name type="common">Slime mold</name>
    <dbReference type="NCBI Taxonomy" id="5786"/>
    <lineage>
        <taxon>Eukaryota</taxon>
        <taxon>Amoebozoa</taxon>
        <taxon>Evosea</taxon>
        <taxon>Eumycetozoa</taxon>
        <taxon>Dictyostelia</taxon>
        <taxon>Dictyosteliales</taxon>
        <taxon>Dictyosteliaceae</taxon>
        <taxon>Dictyostelium</taxon>
    </lineage>
</organism>
<dbReference type="eggNOG" id="ENOG502RC0S">
    <property type="taxonomic scope" value="Eukaryota"/>
</dbReference>
<dbReference type="EMBL" id="GL871276">
    <property type="protein sequence ID" value="EGC31111.1"/>
    <property type="molecule type" value="Genomic_DNA"/>
</dbReference>
<evidence type="ECO:0000256" key="1">
    <source>
        <dbReference type="SAM" id="Coils"/>
    </source>
</evidence>
<evidence type="ECO:0000313" key="4">
    <source>
        <dbReference type="Proteomes" id="UP000001064"/>
    </source>
</evidence>
<keyword evidence="2" id="KW-0732">Signal</keyword>
<dbReference type="GO" id="GO:0030435">
    <property type="term" value="P:sporulation resulting in formation of a cellular spore"/>
    <property type="evidence" value="ECO:0007669"/>
    <property type="project" value="EnsemblProtists"/>
</dbReference>
<sequence length="624" mass="68617">MYRKNTLLIFTILLLTCVFSTTYAENVYNSEKINERINNKLGENIQKIENAAGEFQNAALEAVKAIEKVHEQQQQQEQNKNPDSIQNYAQNYLWGMVEKIQKYLENNNAEGGFSGAGQSGVLGNNIGDSTGAQSTQIQTIQGVNTNGQNSGGGGGIAPATSDGIAPTNDPSYTIFATKTGGDQQGGYVGNTIVTAENTYVQSIGDFGGARSGASSIAKSVGQSIGLTIGQGITGGDNTGTIAGTGVSTDGTLAKTIGAFLGGAHGGSSSSANSIGQVIATGAQSVGQVITGNGNSIAKTIAGSSGQTFAQSVAATDSISHSIAQFIATGFRVIAGNNDLKDEQYVDRSYGFVPNGAVHKEIQQRQKQVQKELKDQSPATYEKLSKDDIELINEDVAIDALREMQQQRESDYNDQLIELQKKEPNAYKQNKREAEIQDAYAAFEQVYAELHPNKMVEQQMEPDAEQEVMEQLEQLREEEQLQQEAEDEIETLPENIYMQQSPARAQKQITQEDQEQEAMEQMDMLNRYNNGENIEQYSNNNNNLNKFVQTEDGKEVEEVEQQIQSQYDLLQKLISNNEEQQLNELNENQNNENNEKLDKQIRDQLDIIQNFHKQQQEKKEQTQNK</sequence>
<dbReference type="GeneID" id="10508004"/>
<dbReference type="RefSeq" id="XP_003292360.1">
    <property type="nucleotide sequence ID" value="XM_003292312.1"/>
</dbReference>
<dbReference type="OrthoDB" id="10674169at2759"/>
<protein>
    <submittedName>
        <fullName evidence="3">Uncharacterized protein</fullName>
    </submittedName>
</protein>
<keyword evidence="4" id="KW-1185">Reference proteome</keyword>
<dbReference type="Proteomes" id="UP000001064">
    <property type="component" value="Unassembled WGS sequence"/>
</dbReference>
<evidence type="ECO:0000256" key="2">
    <source>
        <dbReference type="SAM" id="SignalP"/>
    </source>
</evidence>
<dbReference type="FunCoup" id="F0ZY62">
    <property type="interactions" value="937"/>
</dbReference>
<feature type="coiled-coil region" evidence="1">
    <location>
        <begin position="464"/>
        <end position="494"/>
    </location>
</feature>
<gene>
    <name evidence="3" type="ORF">DICPUDRAFT_92851</name>
</gene>
<feature type="chain" id="PRO_5003262054" evidence="2">
    <location>
        <begin position="25"/>
        <end position="624"/>
    </location>
</feature>
<accession>F0ZY62</accession>
<proteinExistence type="predicted"/>
<dbReference type="VEuPathDB" id="AmoebaDB:DICPUDRAFT_92851"/>
<evidence type="ECO:0000313" key="3">
    <source>
        <dbReference type="EMBL" id="EGC31111.1"/>
    </source>
</evidence>
<reference evidence="4" key="1">
    <citation type="journal article" date="2011" name="Genome Biol.">
        <title>Comparative genomics of the social amoebae Dictyostelium discoideum and Dictyostelium purpureum.</title>
        <authorList>
            <consortium name="US DOE Joint Genome Institute (JGI-PGF)"/>
            <person name="Sucgang R."/>
            <person name="Kuo A."/>
            <person name="Tian X."/>
            <person name="Salerno W."/>
            <person name="Parikh A."/>
            <person name="Feasley C.L."/>
            <person name="Dalin E."/>
            <person name="Tu H."/>
            <person name="Huang E."/>
            <person name="Barry K."/>
            <person name="Lindquist E."/>
            <person name="Shapiro H."/>
            <person name="Bruce D."/>
            <person name="Schmutz J."/>
            <person name="Salamov A."/>
            <person name="Fey P."/>
            <person name="Gaudet P."/>
            <person name="Anjard C."/>
            <person name="Babu M.M."/>
            <person name="Basu S."/>
            <person name="Bushmanova Y."/>
            <person name="van der Wel H."/>
            <person name="Katoh-Kurasawa M."/>
            <person name="Dinh C."/>
            <person name="Coutinho P.M."/>
            <person name="Saito T."/>
            <person name="Elias M."/>
            <person name="Schaap P."/>
            <person name="Kay R.R."/>
            <person name="Henrissat B."/>
            <person name="Eichinger L."/>
            <person name="Rivero F."/>
            <person name="Putnam N.H."/>
            <person name="West C.M."/>
            <person name="Loomis W.F."/>
            <person name="Chisholm R.L."/>
            <person name="Shaulsky G."/>
            <person name="Strassmann J.E."/>
            <person name="Queller D.C."/>
            <person name="Kuspa A."/>
            <person name="Grigoriev I.V."/>
        </authorList>
    </citation>
    <scope>NUCLEOTIDE SEQUENCE [LARGE SCALE GENOMIC DNA]</scope>
    <source>
        <strain evidence="4">QSDP1</strain>
    </source>
</reference>
<keyword evidence="1" id="KW-0175">Coiled coil</keyword>
<dbReference type="STRING" id="5786.F0ZY62"/>
<dbReference type="OMA" id="RENQDIG"/>
<dbReference type="InParanoid" id="F0ZY62"/>
<dbReference type="AlphaFoldDB" id="F0ZY62"/>
<feature type="coiled-coil region" evidence="1">
    <location>
        <begin position="555"/>
        <end position="601"/>
    </location>
</feature>
<feature type="signal peptide" evidence="2">
    <location>
        <begin position="1"/>
        <end position="24"/>
    </location>
</feature>
<name>F0ZY62_DICPU</name>
<dbReference type="KEGG" id="dpp:DICPUDRAFT_92851"/>